<dbReference type="EMBL" id="CP019938">
    <property type="protein sequence ID" value="ARO15850.1"/>
    <property type="molecule type" value="Genomic_DNA"/>
</dbReference>
<dbReference type="InterPro" id="IPR013563">
    <property type="entry name" value="Oligopep_ABC_C"/>
</dbReference>
<dbReference type="NCBIfam" id="NF008453">
    <property type="entry name" value="PRK11308.1"/>
    <property type="match status" value="2"/>
</dbReference>
<dbReference type="GO" id="GO:0005886">
    <property type="term" value="C:plasma membrane"/>
    <property type="evidence" value="ECO:0007669"/>
    <property type="project" value="UniProtKB-SubCell"/>
</dbReference>
<dbReference type="GO" id="GO:0015833">
    <property type="term" value="P:peptide transport"/>
    <property type="evidence" value="ECO:0007669"/>
    <property type="project" value="InterPro"/>
</dbReference>
<name>A0A1W6P3C2_9RHOB</name>
<evidence type="ECO:0000256" key="7">
    <source>
        <dbReference type="ARBA" id="ARBA00023136"/>
    </source>
</evidence>
<comment type="similarity">
    <text evidence="2">Belongs to the ABC transporter superfamily.</text>
</comment>
<evidence type="ECO:0000259" key="8">
    <source>
        <dbReference type="PROSITE" id="PS50893"/>
    </source>
</evidence>
<evidence type="ECO:0000256" key="5">
    <source>
        <dbReference type="ARBA" id="ARBA00022741"/>
    </source>
</evidence>
<dbReference type="FunFam" id="3.40.50.300:FF:000016">
    <property type="entry name" value="Oligopeptide ABC transporter ATP-binding component"/>
    <property type="match status" value="1"/>
</dbReference>
<protein>
    <submittedName>
        <fullName evidence="9">ABC transporter ATP-binding protein</fullName>
    </submittedName>
</protein>
<keyword evidence="9" id="KW-0614">Plasmid</keyword>
<comment type="subcellular location">
    <subcellularLocation>
        <location evidence="1">Cell inner membrane</location>
        <topology evidence="1">Peripheral membrane protein</topology>
    </subcellularLocation>
</comment>
<gene>
    <name evidence="9" type="primary">oppF</name>
    <name evidence="9" type="ORF">BVG79_p1000048</name>
</gene>
<dbReference type="PANTHER" id="PTHR43297:SF2">
    <property type="entry name" value="DIPEPTIDE TRANSPORT ATP-BINDING PROTEIN DPPD"/>
    <property type="match status" value="1"/>
</dbReference>
<evidence type="ECO:0000256" key="6">
    <source>
        <dbReference type="ARBA" id="ARBA00022840"/>
    </source>
</evidence>
<keyword evidence="7" id="KW-0472">Membrane</keyword>
<dbReference type="Pfam" id="PF08352">
    <property type="entry name" value="oligo_HPY"/>
    <property type="match status" value="2"/>
</dbReference>
<dbReference type="RefSeq" id="WP_085787438.1">
    <property type="nucleotide sequence ID" value="NZ_CP019938.1"/>
</dbReference>
<dbReference type="AlphaFoldDB" id="A0A1W6P3C2"/>
<keyword evidence="10" id="KW-1185">Reference proteome</keyword>
<dbReference type="GO" id="GO:0005524">
    <property type="term" value="F:ATP binding"/>
    <property type="evidence" value="ECO:0007669"/>
    <property type="project" value="UniProtKB-KW"/>
</dbReference>
<evidence type="ECO:0000256" key="3">
    <source>
        <dbReference type="ARBA" id="ARBA00022448"/>
    </source>
</evidence>
<dbReference type="KEGG" id="kro:BVG79_p1000048"/>
<proteinExistence type="inferred from homology"/>
<evidence type="ECO:0000256" key="4">
    <source>
        <dbReference type="ARBA" id="ARBA00022475"/>
    </source>
</evidence>
<dbReference type="SMART" id="SM00382">
    <property type="entry name" value="AAA"/>
    <property type="match status" value="2"/>
</dbReference>
<dbReference type="Proteomes" id="UP000242447">
    <property type="component" value="Plasmid unnamed1"/>
</dbReference>
<dbReference type="InterPro" id="IPR027417">
    <property type="entry name" value="P-loop_NTPase"/>
</dbReference>
<dbReference type="NCBIfam" id="NF007739">
    <property type="entry name" value="PRK10419.1"/>
    <property type="match status" value="2"/>
</dbReference>
<keyword evidence="6 9" id="KW-0067">ATP-binding</keyword>
<sequence>MSDHLPDDVLLSYENLTIPLPGKGDRARAVEGLSLQLHRNEILCIVGESGSGKSLTALSTMGLLDAEFDRPQGQIMFHGNNLLEMGERQRTQRIGGKLAMIFQEPTASLNPFYTVGHQVSETFKIHTDLSKAEIRQKVLDLFAEVLLPDPERIYRSYPHQLSGGQCQRVMIASALALNPEVLIADEPTTALDVTTQAQILKLMLRLRERHGTGILFITHDFGVVAEIADRVAVMCRGELVEVGPTAEVLNNPQHAYTKRLVAAVPRLEPRAARSDLGETVLRAQNISKTYRTGHIGKAVHEVRAVDDVSLTLRRGETLGLVGESGSGKSTLSQCIIRMVDADGGEIEIDGIRFDSLRPRALRHARRHAQIIFQDPYTALDPRQKVGDAIAEGQLIHGVPMAQAAARTAELLEAMGLDASAAERFPHQFSGGQRQRICIARALALEPALLIADESVSALDVSVQAQILELLVDVQQRLQFGLLFVTHDLRVASQLCDRIAVMQKGKIVEIGEPVQLFTNPAQEYTRQLLSAVPGAGWVPQSAA</sequence>
<dbReference type="InterPro" id="IPR050388">
    <property type="entry name" value="ABC_Ni/Peptide_Import"/>
</dbReference>
<dbReference type="InterPro" id="IPR003593">
    <property type="entry name" value="AAA+_ATPase"/>
</dbReference>
<geneLocation type="plasmid" evidence="9">
    <name>unnamed1</name>
</geneLocation>
<evidence type="ECO:0000313" key="9">
    <source>
        <dbReference type="EMBL" id="ARO15850.1"/>
    </source>
</evidence>
<dbReference type="GO" id="GO:0055085">
    <property type="term" value="P:transmembrane transport"/>
    <property type="evidence" value="ECO:0007669"/>
    <property type="project" value="UniProtKB-ARBA"/>
</dbReference>
<keyword evidence="3" id="KW-0813">Transport</keyword>
<dbReference type="PROSITE" id="PS50893">
    <property type="entry name" value="ABC_TRANSPORTER_2"/>
    <property type="match status" value="2"/>
</dbReference>
<reference evidence="9 10" key="1">
    <citation type="submission" date="2017-02" db="EMBL/GenBank/DDBJ databases">
        <title>Ketogulonicigenium robustum SPU B003 Genome sequencing and assembly.</title>
        <authorList>
            <person name="Li Y."/>
            <person name="Liu L."/>
            <person name="Wang C."/>
            <person name="Zhang M."/>
            <person name="Zhang T."/>
            <person name="Zhang Y."/>
        </authorList>
    </citation>
    <scope>NUCLEOTIDE SEQUENCE [LARGE SCALE GENOMIC DNA]</scope>
    <source>
        <strain evidence="9 10">SPU_B003</strain>
        <plasmid evidence="9 10">unnamed1</plasmid>
    </source>
</reference>
<feature type="domain" description="ABC transporter" evidence="8">
    <location>
        <begin position="281"/>
        <end position="528"/>
    </location>
</feature>
<dbReference type="Gene3D" id="3.40.50.300">
    <property type="entry name" value="P-loop containing nucleotide triphosphate hydrolases"/>
    <property type="match status" value="2"/>
</dbReference>
<dbReference type="OrthoDB" id="9802264at2"/>
<dbReference type="InterPro" id="IPR017871">
    <property type="entry name" value="ABC_transporter-like_CS"/>
</dbReference>
<organism evidence="9 10">
    <name type="scientific">Ketogulonicigenium robustum</name>
    <dbReference type="NCBI Taxonomy" id="92947"/>
    <lineage>
        <taxon>Bacteria</taxon>
        <taxon>Pseudomonadati</taxon>
        <taxon>Pseudomonadota</taxon>
        <taxon>Alphaproteobacteria</taxon>
        <taxon>Rhodobacterales</taxon>
        <taxon>Roseobacteraceae</taxon>
        <taxon>Ketogulonicigenium</taxon>
    </lineage>
</organism>
<dbReference type="GO" id="GO:0016887">
    <property type="term" value="F:ATP hydrolysis activity"/>
    <property type="evidence" value="ECO:0007669"/>
    <property type="project" value="InterPro"/>
</dbReference>
<accession>A0A1W6P3C2</accession>
<keyword evidence="5" id="KW-0547">Nucleotide-binding</keyword>
<dbReference type="SUPFAM" id="SSF52540">
    <property type="entry name" value="P-loop containing nucleoside triphosphate hydrolases"/>
    <property type="match status" value="2"/>
</dbReference>
<feature type="domain" description="ABC transporter" evidence="8">
    <location>
        <begin position="11"/>
        <end position="261"/>
    </location>
</feature>
<dbReference type="PANTHER" id="PTHR43297">
    <property type="entry name" value="OLIGOPEPTIDE TRANSPORT ATP-BINDING PROTEIN APPD"/>
    <property type="match status" value="1"/>
</dbReference>
<keyword evidence="4" id="KW-1003">Cell membrane</keyword>
<evidence type="ECO:0000256" key="2">
    <source>
        <dbReference type="ARBA" id="ARBA00005417"/>
    </source>
</evidence>
<evidence type="ECO:0000313" key="10">
    <source>
        <dbReference type="Proteomes" id="UP000242447"/>
    </source>
</evidence>
<dbReference type="CDD" id="cd03257">
    <property type="entry name" value="ABC_NikE_OppD_transporters"/>
    <property type="match status" value="2"/>
</dbReference>
<dbReference type="InterPro" id="IPR003439">
    <property type="entry name" value="ABC_transporter-like_ATP-bd"/>
</dbReference>
<evidence type="ECO:0000256" key="1">
    <source>
        <dbReference type="ARBA" id="ARBA00004417"/>
    </source>
</evidence>
<dbReference type="Pfam" id="PF00005">
    <property type="entry name" value="ABC_tran"/>
    <property type="match status" value="2"/>
</dbReference>
<dbReference type="PROSITE" id="PS00211">
    <property type="entry name" value="ABC_TRANSPORTER_1"/>
    <property type="match status" value="2"/>
</dbReference>